<name>A0ABP7IW56_9PSEU</name>
<protein>
    <recommendedName>
        <fullName evidence="3">2-amino-4-hydroxy-6-hydroxymethyldihydropteridine diphosphokinase</fullName>
        <ecNumber evidence="3">2.7.6.3</ecNumber>
    </recommendedName>
</protein>
<dbReference type="SUPFAM" id="SSF55083">
    <property type="entry name" value="6-hydroxymethyl-7,8-dihydropterin pyrophosphokinase, HPPK"/>
    <property type="match status" value="1"/>
</dbReference>
<sequence length="166" mass="18635">MRAVLSLGSNLGDRLAYLKSVIDFFGPAVVAVSSVYETKPWGVEDQPDFLNAVCIVDDPERDEWSWLRAGQELERRAGRVRELRWGPRTLDVDVVTVDGVRSDDPELLLPHPGTRERASVLIPWLEIDPAAVLPGHGPVRDLLAARPDSDRQSVRLLQPFPRQQRP</sequence>
<dbReference type="InterPro" id="IPR035907">
    <property type="entry name" value="Hppk_sf"/>
</dbReference>
<keyword evidence="4" id="KW-0808">Transferase</keyword>
<keyword evidence="8" id="KW-0289">Folate biosynthesis</keyword>
<dbReference type="RefSeq" id="WP_237339131.1">
    <property type="nucleotide sequence ID" value="NZ_BAABCM010000008.1"/>
</dbReference>
<dbReference type="Gene3D" id="3.30.70.560">
    <property type="entry name" value="7,8-Dihydro-6-hydroxymethylpterin-pyrophosphokinase HPPK"/>
    <property type="match status" value="1"/>
</dbReference>
<evidence type="ECO:0000256" key="6">
    <source>
        <dbReference type="ARBA" id="ARBA00022777"/>
    </source>
</evidence>
<dbReference type="PANTHER" id="PTHR43071:SF1">
    <property type="entry name" value="2-AMINO-4-HYDROXY-6-HYDROXYMETHYLDIHYDROPTERIDINE PYROPHOSPHOKINASE"/>
    <property type="match status" value="1"/>
</dbReference>
<dbReference type="InterPro" id="IPR000550">
    <property type="entry name" value="Hppk"/>
</dbReference>
<dbReference type="CDD" id="cd00483">
    <property type="entry name" value="HPPK"/>
    <property type="match status" value="1"/>
</dbReference>
<evidence type="ECO:0000256" key="5">
    <source>
        <dbReference type="ARBA" id="ARBA00022741"/>
    </source>
</evidence>
<reference evidence="11" key="1">
    <citation type="journal article" date="2019" name="Int. J. Syst. Evol. Microbiol.">
        <title>The Global Catalogue of Microorganisms (GCM) 10K type strain sequencing project: providing services to taxonomists for standard genome sequencing and annotation.</title>
        <authorList>
            <consortium name="The Broad Institute Genomics Platform"/>
            <consortium name="The Broad Institute Genome Sequencing Center for Infectious Disease"/>
            <person name="Wu L."/>
            <person name="Ma J."/>
        </authorList>
    </citation>
    <scope>NUCLEOTIDE SEQUENCE [LARGE SCALE GENOMIC DNA]</scope>
    <source>
        <strain evidence="11">JCM 17017</strain>
    </source>
</reference>
<keyword evidence="6" id="KW-0418">Kinase</keyword>
<dbReference type="Pfam" id="PF01288">
    <property type="entry name" value="HPPK"/>
    <property type="match status" value="1"/>
</dbReference>
<keyword evidence="11" id="KW-1185">Reference proteome</keyword>
<evidence type="ECO:0000256" key="4">
    <source>
        <dbReference type="ARBA" id="ARBA00022679"/>
    </source>
</evidence>
<evidence type="ECO:0000313" key="11">
    <source>
        <dbReference type="Proteomes" id="UP001501624"/>
    </source>
</evidence>
<evidence type="ECO:0000256" key="7">
    <source>
        <dbReference type="ARBA" id="ARBA00022840"/>
    </source>
</evidence>
<comment type="catalytic activity">
    <reaction evidence="1">
        <text>6-hydroxymethyl-7,8-dihydropterin + ATP = (7,8-dihydropterin-6-yl)methyl diphosphate + AMP + H(+)</text>
        <dbReference type="Rhea" id="RHEA:11412"/>
        <dbReference type="ChEBI" id="CHEBI:15378"/>
        <dbReference type="ChEBI" id="CHEBI:30616"/>
        <dbReference type="ChEBI" id="CHEBI:44841"/>
        <dbReference type="ChEBI" id="CHEBI:72950"/>
        <dbReference type="ChEBI" id="CHEBI:456215"/>
        <dbReference type="EC" id="2.7.6.3"/>
    </reaction>
</comment>
<comment type="caution">
    <text evidence="10">The sequence shown here is derived from an EMBL/GenBank/DDBJ whole genome shotgun (WGS) entry which is preliminary data.</text>
</comment>
<dbReference type="PROSITE" id="PS00794">
    <property type="entry name" value="HPPK"/>
    <property type="match status" value="1"/>
</dbReference>
<keyword evidence="5" id="KW-0547">Nucleotide-binding</keyword>
<evidence type="ECO:0000256" key="8">
    <source>
        <dbReference type="ARBA" id="ARBA00022909"/>
    </source>
</evidence>
<dbReference type="EMBL" id="BAABCM010000008">
    <property type="protein sequence ID" value="GAA3828395.1"/>
    <property type="molecule type" value="Genomic_DNA"/>
</dbReference>
<evidence type="ECO:0000256" key="1">
    <source>
        <dbReference type="ARBA" id="ARBA00000198"/>
    </source>
</evidence>
<dbReference type="Proteomes" id="UP001501624">
    <property type="component" value="Unassembled WGS sequence"/>
</dbReference>
<organism evidence="10 11">
    <name type="scientific">Amycolatopsis tucumanensis</name>
    <dbReference type="NCBI Taxonomy" id="401106"/>
    <lineage>
        <taxon>Bacteria</taxon>
        <taxon>Bacillati</taxon>
        <taxon>Actinomycetota</taxon>
        <taxon>Actinomycetes</taxon>
        <taxon>Pseudonocardiales</taxon>
        <taxon>Pseudonocardiaceae</taxon>
        <taxon>Amycolatopsis</taxon>
    </lineage>
</organism>
<dbReference type="EC" id="2.7.6.3" evidence="3"/>
<evidence type="ECO:0000313" key="10">
    <source>
        <dbReference type="EMBL" id="GAA3828395.1"/>
    </source>
</evidence>
<evidence type="ECO:0000256" key="2">
    <source>
        <dbReference type="ARBA" id="ARBA00005051"/>
    </source>
</evidence>
<proteinExistence type="predicted"/>
<accession>A0ABP7IW56</accession>
<evidence type="ECO:0000256" key="3">
    <source>
        <dbReference type="ARBA" id="ARBA00013253"/>
    </source>
</evidence>
<dbReference type="NCBIfam" id="TIGR01498">
    <property type="entry name" value="folK"/>
    <property type="match status" value="1"/>
</dbReference>
<dbReference type="PANTHER" id="PTHR43071">
    <property type="entry name" value="2-AMINO-4-HYDROXY-6-HYDROXYMETHYLDIHYDROPTERIDINE PYROPHOSPHOKINASE"/>
    <property type="match status" value="1"/>
</dbReference>
<comment type="pathway">
    <text evidence="2">Cofactor biosynthesis; tetrahydrofolate biosynthesis; 2-amino-4-hydroxy-6-hydroxymethyl-7,8-dihydropteridine diphosphate from 7,8-dihydroneopterin triphosphate: step 4/4.</text>
</comment>
<feature type="domain" description="7,8-dihydro-6-hydroxymethylpterin-pyrophosphokinase" evidence="9">
    <location>
        <begin position="84"/>
        <end position="95"/>
    </location>
</feature>
<keyword evidence="7" id="KW-0067">ATP-binding</keyword>
<evidence type="ECO:0000259" key="9">
    <source>
        <dbReference type="PROSITE" id="PS00794"/>
    </source>
</evidence>
<gene>
    <name evidence="10" type="primary">folK</name>
    <name evidence="10" type="ORF">GCM10022380_53730</name>
</gene>